<dbReference type="PANTHER" id="PTHR48081:SF29">
    <property type="entry name" value="NEUTRAL CHOLESTEROL ESTER HYDROLASE 1"/>
    <property type="match status" value="1"/>
</dbReference>
<dbReference type="GO" id="GO:0006805">
    <property type="term" value="P:xenobiotic metabolic process"/>
    <property type="evidence" value="ECO:0007669"/>
    <property type="project" value="Ensembl"/>
</dbReference>
<comment type="catalytic activity">
    <reaction evidence="21">
        <text>a cholesterol ester + H2O = cholesterol + a fatty acid + H(+)</text>
        <dbReference type="Rhea" id="RHEA:36403"/>
        <dbReference type="ChEBI" id="CHEBI:15377"/>
        <dbReference type="ChEBI" id="CHEBI:15378"/>
        <dbReference type="ChEBI" id="CHEBI:16113"/>
        <dbReference type="ChEBI" id="CHEBI:17002"/>
        <dbReference type="ChEBI" id="CHEBI:28868"/>
    </reaction>
    <physiologicalReaction direction="left-to-right" evidence="21">
        <dbReference type="Rhea" id="RHEA:36404"/>
    </physiologicalReaction>
</comment>
<evidence type="ECO:0000256" key="6">
    <source>
        <dbReference type="ARBA" id="ARBA00022801"/>
    </source>
</evidence>
<dbReference type="GO" id="GO:0005886">
    <property type="term" value="C:plasma membrane"/>
    <property type="evidence" value="ECO:0007669"/>
    <property type="project" value="UniProtKB-SubCell"/>
</dbReference>
<dbReference type="GO" id="GO:0016042">
    <property type="term" value="P:lipid catabolic process"/>
    <property type="evidence" value="ECO:0007669"/>
    <property type="project" value="UniProtKB-KW"/>
</dbReference>
<dbReference type="PIRSF" id="PIRSF037251">
    <property type="entry name" value="Arylacetamide_deacetylase"/>
    <property type="match status" value="1"/>
</dbReference>
<dbReference type="SUPFAM" id="SSF53474">
    <property type="entry name" value="alpha/beta-Hydrolases"/>
    <property type="match status" value="1"/>
</dbReference>
<dbReference type="GeneTree" id="ENSGT00940000156699"/>
<evidence type="ECO:0000256" key="1">
    <source>
        <dbReference type="ARBA" id="ARBA00004144"/>
    </source>
</evidence>
<evidence type="ECO:0000256" key="7">
    <source>
        <dbReference type="ARBA" id="ARBA00022824"/>
    </source>
</evidence>
<evidence type="ECO:0000256" key="14">
    <source>
        <dbReference type="ARBA" id="ARBA00023180"/>
    </source>
</evidence>
<evidence type="ECO:0000313" key="26">
    <source>
        <dbReference type="Ensembl" id="ENSSPUP00000017930.1"/>
    </source>
</evidence>
<dbReference type="PANTHER" id="PTHR48081">
    <property type="entry name" value="AB HYDROLASE SUPERFAMILY PROTEIN C4A8.06C"/>
    <property type="match status" value="1"/>
</dbReference>
<evidence type="ECO:0000256" key="11">
    <source>
        <dbReference type="ARBA" id="ARBA00022989"/>
    </source>
</evidence>
<evidence type="ECO:0000256" key="9">
    <source>
        <dbReference type="ARBA" id="ARBA00022963"/>
    </source>
</evidence>
<keyword evidence="9" id="KW-0442">Lipid degradation</keyword>
<evidence type="ECO:0000256" key="10">
    <source>
        <dbReference type="ARBA" id="ARBA00022968"/>
    </source>
</evidence>
<dbReference type="GO" id="GO:0047378">
    <property type="term" value="F:acetylalkylglycerol acetylhydrolase activity"/>
    <property type="evidence" value="ECO:0007669"/>
    <property type="project" value="UniProtKB-EC"/>
</dbReference>
<evidence type="ECO:0000256" key="18">
    <source>
        <dbReference type="ARBA" id="ARBA00044219"/>
    </source>
</evidence>
<dbReference type="GO" id="GO:0042301">
    <property type="term" value="F:phosphate ion binding"/>
    <property type="evidence" value="ECO:0007669"/>
    <property type="project" value="Ensembl"/>
</dbReference>
<evidence type="ECO:0000256" key="5">
    <source>
        <dbReference type="ARBA" id="ARBA00022692"/>
    </source>
</evidence>
<feature type="domain" description="Alpha/beta hydrolase fold-3" evidence="25">
    <location>
        <begin position="109"/>
        <end position="263"/>
    </location>
</feature>
<evidence type="ECO:0000256" key="12">
    <source>
        <dbReference type="ARBA" id="ARBA00023098"/>
    </source>
</evidence>
<gene>
    <name evidence="26" type="primary">NCEH1</name>
</gene>
<feature type="active site" evidence="23">
    <location>
        <position position="348"/>
    </location>
</feature>
<keyword evidence="5" id="KW-0812">Transmembrane</keyword>
<evidence type="ECO:0000256" key="16">
    <source>
        <dbReference type="ARBA" id="ARBA00044060"/>
    </source>
</evidence>
<evidence type="ECO:0000256" key="15">
    <source>
        <dbReference type="ARBA" id="ARBA00023406"/>
    </source>
</evidence>
<comment type="subcellular location">
    <subcellularLocation>
        <location evidence="2">Cell membrane</location>
        <topology evidence="2">Single-pass type II membrane protein</topology>
    </subcellularLocation>
    <subcellularLocation>
        <location evidence="1">Microsome</location>
    </subcellularLocation>
</comment>
<evidence type="ECO:0000256" key="17">
    <source>
        <dbReference type="ARBA" id="ARBA00044162"/>
    </source>
</evidence>
<dbReference type="Pfam" id="PF07859">
    <property type="entry name" value="Abhydrolase_3"/>
    <property type="match status" value="2"/>
</dbReference>
<evidence type="ECO:0000259" key="25">
    <source>
        <dbReference type="Pfam" id="PF07859"/>
    </source>
</evidence>
<evidence type="ECO:0000256" key="4">
    <source>
        <dbReference type="ARBA" id="ARBA00022475"/>
    </source>
</evidence>
<keyword evidence="27" id="KW-1185">Reference proteome</keyword>
<dbReference type="Proteomes" id="UP000694392">
    <property type="component" value="Unplaced"/>
</dbReference>
<evidence type="ECO:0000256" key="23">
    <source>
        <dbReference type="PIRSR" id="PIRSR037251-1"/>
    </source>
</evidence>
<comment type="catalytic activity">
    <reaction evidence="20">
        <text>cholesteryl (9Z-octadecenoate) + H2O = cholesterol + (9Z)-octadecenoate + H(+)</text>
        <dbReference type="Rhea" id="RHEA:33875"/>
        <dbReference type="ChEBI" id="CHEBI:15377"/>
        <dbReference type="ChEBI" id="CHEBI:15378"/>
        <dbReference type="ChEBI" id="CHEBI:16113"/>
        <dbReference type="ChEBI" id="CHEBI:30823"/>
        <dbReference type="ChEBI" id="CHEBI:46898"/>
    </reaction>
    <physiologicalReaction direction="left-to-right" evidence="20">
        <dbReference type="Rhea" id="RHEA:33876"/>
    </physiologicalReaction>
</comment>
<dbReference type="GO" id="GO:0046485">
    <property type="term" value="P:ether lipid metabolic process"/>
    <property type="evidence" value="ECO:0007669"/>
    <property type="project" value="Ensembl"/>
</dbReference>
<evidence type="ECO:0000313" key="27">
    <source>
        <dbReference type="Proteomes" id="UP000694392"/>
    </source>
</evidence>
<evidence type="ECO:0000256" key="8">
    <source>
        <dbReference type="ARBA" id="ARBA00022848"/>
    </source>
</evidence>
<dbReference type="InterPro" id="IPR029058">
    <property type="entry name" value="AB_hydrolase_fold"/>
</dbReference>
<comment type="catalytic activity">
    <reaction evidence="22">
        <text>a 1-O-alkyl-2-acetyl-sn-glycerol + H2O = a 1-O-alkyl-sn-glycerol + acetate + H(+)</text>
        <dbReference type="Rhea" id="RHEA:11552"/>
        <dbReference type="ChEBI" id="CHEBI:15377"/>
        <dbReference type="ChEBI" id="CHEBI:15378"/>
        <dbReference type="ChEBI" id="CHEBI:15850"/>
        <dbReference type="ChEBI" id="CHEBI:16291"/>
        <dbReference type="ChEBI" id="CHEBI:30089"/>
        <dbReference type="EC" id="3.1.1.71"/>
    </reaction>
    <physiologicalReaction direction="left-to-right" evidence="22">
        <dbReference type="Rhea" id="RHEA:11553"/>
    </physiologicalReaction>
</comment>
<evidence type="ECO:0000256" key="21">
    <source>
        <dbReference type="ARBA" id="ARBA00048913"/>
    </source>
</evidence>
<keyword evidence="13" id="KW-0472">Membrane</keyword>
<evidence type="ECO:0000256" key="13">
    <source>
        <dbReference type="ARBA" id="ARBA00023136"/>
    </source>
</evidence>
<proteinExistence type="inferred from homology"/>
<sequence>MKSAFVVLAALAALTAYYVYLPLPSTVSDPWQLMALDATFRTAQHLCNLIHYMRLSHHLRALNYMIGAIDKLEPPSQGHLKITDTLFDGVEVRVFEPATEQGEALRRSVVYIHGGGWALTSAKSSLYNNLCRTVAESLNAVVVSVDYRLVPDVHFPEQFHDAVRATKYFLRSDVLAKYSVDPDRIAISGDSAGGNLAAAVSQQLSQDENVTNKLKLQALIYPVLQPLDFNTPSYQQNMDMPVLSRFVMVKFWIDYLNGNYDFAYSMLINNHTSLDASQATYFRERMNWTSLLPLTLQKNYKPVIQTAGMPEIVQEMPALLDVRAAPLLAKKAVLQLLPKTYILACENDVLRDDAMMYAKRLEDADVEVTLDYFEDCFHG</sequence>
<dbReference type="EC" id="3.1.1.71" evidence="16"/>
<feature type="domain" description="Alpha/beta hydrolase fold-3" evidence="25">
    <location>
        <begin position="319"/>
        <end position="379"/>
    </location>
</feature>
<evidence type="ECO:0000256" key="20">
    <source>
        <dbReference type="ARBA" id="ARBA00047653"/>
    </source>
</evidence>
<evidence type="ECO:0000256" key="3">
    <source>
        <dbReference type="ARBA" id="ARBA00010515"/>
    </source>
</evidence>
<comment type="similarity">
    <text evidence="3">Belongs to the 'GDXG' lipolytic enzyme family.</text>
</comment>
<dbReference type="AlphaFoldDB" id="A0A8D0L965"/>
<organism evidence="26 27">
    <name type="scientific">Sphenodon punctatus</name>
    <name type="common">Tuatara</name>
    <name type="synonym">Hatteria punctata</name>
    <dbReference type="NCBI Taxonomy" id="8508"/>
    <lineage>
        <taxon>Eukaryota</taxon>
        <taxon>Metazoa</taxon>
        <taxon>Chordata</taxon>
        <taxon>Craniata</taxon>
        <taxon>Vertebrata</taxon>
        <taxon>Euteleostomi</taxon>
        <taxon>Lepidosauria</taxon>
        <taxon>Sphenodontia</taxon>
        <taxon>Sphenodontidae</taxon>
        <taxon>Sphenodon</taxon>
    </lineage>
</organism>
<dbReference type="OMA" id="FHGCMAF"/>
<dbReference type="GO" id="GO:0017171">
    <property type="term" value="F:serine hydrolase activity"/>
    <property type="evidence" value="ECO:0007669"/>
    <property type="project" value="Ensembl"/>
</dbReference>
<dbReference type="InterPro" id="IPR033140">
    <property type="entry name" value="Lipase_GDXG_put_SER_AS"/>
</dbReference>
<keyword evidence="6" id="KW-0378">Hydrolase</keyword>
<evidence type="ECO:0000256" key="22">
    <source>
        <dbReference type="ARBA" id="ARBA00049214"/>
    </source>
</evidence>
<comment type="catalytic activity">
    <reaction evidence="15">
        <text>1-O-hexadecyl-2-acetyl-sn-glycerol + H2O = 1-O-hexadecyl-sn-glycerol + acetate + H(+)</text>
        <dbReference type="Rhea" id="RHEA:38563"/>
        <dbReference type="ChEBI" id="CHEBI:15377"/>
        <dbReference type="ChEBI" id="CHEBI:15378"/>
        <dbReference type="ChEBI" id="CHEBI:30089"/>
        <dbReference type="ChEBI" id="CHEBI:34115"/>
        <dbReference type="ChEBI" id="CHEBI:75936"/>
    </reaction>
    <physiologicalReaction direction="left-to-right" evidence="15">
        <dbReference type="Rhea" id="RHEA:38564"/>
    </physiologicalReaction>
</comment>
<dbReference type="InterPro" id="IPR017157">
    <property type="entry name" value="Arylacetamide_deacetylase"/>
</dbReference>
<feature type="active site" evidence="23 24">
    <location>
        <position position="191"/>
    </location>
</feature>
<evidence type="ECO:0000256" key="2">
    <source>
        <dbReference type="ARBA" id="ARBA00004401"/>
    </source>
</evidence>
<keyword evidence="10" id="KW-0735">Signal-anchor</keyword>
<keyword evidence="4" id="KW-1003">Cell membrane</keyword>
<evidence type="ECO:0000256" key="24">
    <source>
        <dbReference type="PROSITE-ProRule" id="PRU10038"/>
    </source>
</evidence>
<accession>A0A8D0L965</accession>
<keyword evidence="7" id="KW-0256">Endoplasmic reticulum</keyword>
<keyword evidence="8" id="KW-0492">Microsome</keyword>
<dbReference type="InterPro" id="IPR050300">
    <property type="entry name" value="GDXG_lipolytic_enzyme"/>
</dbReference>
<feature type="active site" evidence="23">
    <location>
        <position position="378"/>
    </location>
</feature>
<name>A0A8D0L965_SPHPU</name>
<dbReference type="Ensembl" id="ENSSPUT00000019094.1">
    <property type="protein sequence ID" value="ENSSPUP00000017930.1"/>
    <property type="gene ID" value="ENSSPUG00000013861.1"/>
</dbReference>
<reference evidence="26" key="1">
    <citation type="submission" date="2025-08" db="UniProtKB">
        <authorList>
            <consortium name="Ensembl"/>
        </authorList>
    </citation>
    <scope>IDENTIFICATION</scope>
</reference>
<dbReference type="PROSITE" id="PS01174">
    <property type="entry name" value="LIPASE_GDXG_SER"/>
    <property type="match status" value="1"/>
</dbReference>
<protein>
    <recommendedName>
        <fullName evidence="17">Neutral cholesterol ester hydrolase 1</fullName>
        <ecNumber evidence="16">3.1.1.71</ecNumber>
    </recommendedName>
    <alternativeName>
        <fullName evidence="18">Acetylalkylglycerol acetylhydrolase</fullName>
    </alternativeName>
    <alternativeName>
        <fullName evidence="19">Arylacetamide deacetylase-like 1</fullName>
    </alternativeName>
</protein>
<keyword evidence="14" id="KW-0325">Glycoprotein</keyword>
<evidence type="ECO:0000256" key="19">
    <source>
        <dbReference type="ARBA" id="ARBA00044256"/>
    </source>
</evidence>
<dbReference type="InterPro" id="IPR013094">
    <property type="entry name" value="AB_hydrolase_3"/>
</dbReference>
<dbReference type="Gene3D" id="3.40.50.1820">
    <property type="entry name" value="alpha/beta hydrolase"/>
    <property type="match status" value="1"/>
</dbReference>
<reference evidence="26" key="2">
    <citation type="submission" date="2025-09" db="UniProtKB">
        <authorList>
            <consortium name="Ensembl"/>
        </authorList>
    </citation>
    <scope>IDENTIFICATION</scope>
</reference>
<keyword evidence="11" id="KW-1133">Transmembrane helix</keyword>
<keyword evidence="12" id="KW-0443">Lipid metabolism</keyword>